<dbReference type="Proteomes" id="UP000054560">
    <property type="component" value="Unassembled WGS sequence"/>
</dbReference>
<feature type="domain" description="Helicase ATP-binding" evidence="3">
    <location>
        <begin position="288"/>
        <end position="529"/>
    </location>
</feature>
<sequence>MDFEYNIELAIQPVPDRDDHDFSIYLSSKRGEKLSDLEESSQKSPPSKQGKWNYDSRENTANPHHIIQHSPMKAPVILKLLSALGEYIPNIGKLMKQSTTRIDYRQFENLALNSERILTMLGVKLTVPKGLLKVLTPKLVVVGTLEDDDDRAQVRVKGYLEIAALLQFKAMVAIGDKRITIDEFEKLLDTGHELVEFRDSFVAMNAREVQNLLKEAHSVQESVEERISPIELLKQQFGGLNRRGLNMFLGASEQELVDRMLRVTEVSVPQGLRATLRPYQERGLSWLASNADKVGGCVLADDMGLGKTVQIIAMLQHLKCTYELCHERPALIVAPSSLLTNWSRELAKFAPCLNVLLHHGDARDIFFRKTLKAHEYSKQNPDSEADCQSISEAGVHTRRPTYDSKVNILSNSAFVSTSDATEPARKKQRRSITRDTLKAIAEEVTKKKAADVILTSYGTLKVDAKMFAKLNMSLMVIDEAQTIKNHKSQISKLCKQVSKTAARRVAMTGTPVENRLSELHSIFDFALPAYLGTLKSFVEDYSKPIEIERNEEVLENLKRLTDPFLLRRLKTDPEICKELPPKVEQVQYASLSPKQGALYQAVTDDILAKIEEAKENGLPAPGLVFKLLIALKQICNHPDNYTSEESVKQETTESKILQDINTSGTPEVADSGKMQLLLELLRPILARGEKVLIFTQYVKMAYLLKNMIARTLYTRPLVYSGALSVDKRQQVLDKFDIDPANSILILSLKAGGVGLNLTQANHVIHYDRWFNPAVEAQASDRAFRIGQTKRVFVHHFVCQNTFEDKIHEMIQRKKELANLTVTAGEKWIGNLRHDELQDLFSLAPGKRVNDERGDDGQD</sequence>
<evidence type="ECO:0000256" key="2">
    <source>
        <dbReference type="SAM" id="MobiDB-lite"/>
    </source>
</evidence>
<dbReference type="CDD" id="cd18793">
    <property type="entry name" value="SF2_C_SNF"/>
    <property type="match status" value="1"/>
</dbReference>
<dbReference type="InterPro" id="IPR000330">
    <property type="entry name" value="SNF2_N"/>
</dbReference>
<dbReference type="GO" id="GO:0016787">
    <property type="term" value="F:hydrolase activity"/>
    <property type="evidence" value="ECO:0007669"/>
    <property type="project" value="UniProtKB-KW"/>
</dbReference>
<keyword evidence="1" id="KW-0378">Hydrolase</keyword>
<accession>A0A0L0G8L6</accession>
<dbReference type="Gene3D" id="3.40.50.300">
    <property type="entry name" value="P-loop containing nucleotide triphosphate hydrolases"/>
    <property type="match status" value="1"/>
</dbReference>
<dbReference type="SUPFAM" id="SSF52540">
    <property type="entry name" value="P-loop containing nucleoside triphosphate hydrolases"/>
    <property type="match status" value="2"/>
</dbReference>
<evidence type="ECO:0000313" key="5">
    <source>
        <dbReference type="EMBL" id="KNC85254.1"/>
    </source>
</evidence>
<dbReference type="STRING" id="667725.A0A0L0G8L6"/>
<dbReference type="Pfam" id="PF00176">
    <property type="entry name" value="SNF2-rel_dom"/>
    <property type="match status" value="1"/>
</dbReference>
<dbReference type="Gene3D" id="3.40.50.10810">
    <property type="entry name" value="Tandem AAA-ATPase domain"/>
    <property type="match status" value="2"/>
</dbReference>
<name>A0A0L0G8L6_9EUKA</name>
<dbReference type="PANTHER" id="PTHR10799">
    <property type="entry name" value="SNF2/RAD54 HELICASE FAMILY"/>
    <property type="match status" value="1"/>
</dbReference>
<proteinExistence type="predicted"/>
<evidence type="ECO:0000259" key="3">
    <source>
        <dbReference type="PROSITE" id="PS51192"/>
    </source>
</evidence>
<dbReference type="EMBL" id="KQ241712">
    <property type="protein sequence ID" value="KNC85254.1"/>
    <property type="molecule type" value="Genomic_DNA"/>
</dbReference>
<dbReference type="Pfam" id="PF00271">
    <property type="entry name" value="Helicase_C"/>
    <property type="match status" value="1"/>
</dbReference>
<dbReference type="GeneID" id="25903054"/>
<dbReference type="InterPro" id="IPR014001">
    <property type="entry name" value="Helicase_ATP-bd"/>
</dbReference>
<dbReference type="GO" id="GO:0005524">
    <property type="term" value="F:ATP binding"/>
    <property type="evidence" value="ECO:0007669"/>
    <property type="project" value="InterPro"/>
</dbReference>
<dbReference type="OrthoDB" id="9993242at2759"/>
<protein>
    <submittedName>
        <fullName evidence="5">Uncharacterized protein</fullName>
    </submittedName>
</protein>
<dbReference type="InterPro" id="IPR001650">
    <property type="entry name" value="Helicase_C-like"/>
</dbReference>
<dbReference type="PROSITE" id="PS51192">
    <property type="entry name" value="HELICASE_ATP_BIND_1"/>
    <property type="match status" value="1"/>
</dbReference>
<feature type="domain" description="Helicase C-terminal" evidence="4">
    <location>
        <begin position="676"/>
        <end position="832"/>
    </location>
</feature>
<evidence type="ECO:0000259" key="4">
    <source>
        <dbReference type="PROSITE" id="PS51194"/>
    </source>
</evidence>
<dbReference type="SMART" id="SM00490">
    <property type="entry name" value="HELICc"/>
    <property type="match status" value="1"/>
</dbReference>
<feature type="region of interest" description="Disordered" evidence="2">
    <location>
        <begin position="32"/>
        <end position="59"/>
    </location>
</feature>
<dbReference type="eggNOG" id="KOG0387">
    <property type="taxonomic scope" value="Eukaryota"/>
</dbReference>
<evidence type="ECO:0000313" key="6">
    <source>
        <dbReference type="Proteomes" id="UP000054560"/>
    </source>
</evidence>
<dbReference type="InterPro" id="IPR022138">
    <property type="entry name" value="DUF3670"/>
</dbReference>
<gene>
    <name evidence="5" type="ORF">SARC_02550</name>
</gene>
<dbReference type="PROSITE" id="PS51194">
    <property type="entry name" value="HELICASE_CTER"/>
    <property type="match status" value="1"/>
</dbReference>
<keyword evidence="6" id="KW-1185">Reference proteome</keyword>
<dbReference type="SMART" id="SM00487">
    <property type="entry name" value="DEXDc"/>
    <property type="match status" value="1"/>
</dbReference>
<evidence type="ECO:0000256" key="1">
    <source>
        <dbReference type="ARBA" id="ARBA00022801"/>
    </source>
</evidence>
<dbReference type="InterPro" id="IPR049730">
    <property type="entry name" value="SNF2/RAD54-like_C"/>
</dbReference>
<dbReference type="AlphaFoldDB" id="A0A0L0G8L6"/>
<dbReference type="Pfam" id="PF12419">
    <property type="entry name" value="DUF3670"/>
    <property type="match status" value="1"/>
</dbReference>
<dbReference type="InterPro" id="IPR038718">
    <property type="entry name" value="SNF2-like_sf"/>
</dbReference>
<dbReference type="InterPro" id="IPR027417">
    <property type="entry name" value="P-loop_NTPase"/>
</dbReference>
<reference evidence="5 6" key="1">
    <citation type="submission" date="2011-02" db="EMBL/GenBank/DDBJ databases">
        <title>The Genome Sequence of Sphaeroforma arctica JP610.</title>
        <authorList>
            <consortium name="The Broad Institute Genome Sequencing Platform"/>
            <person name="Russ C."/>
            <person name="Cuomo C."/>
            <person name="Young S.K."/>
            <person name="Zeng Q."/>
            <person name="Gargeya S."/>
            <person name="Alvarado L."/>
            <person name="Berlin A."/>
            <person name="Chapman S.B."/>
            <person name="Chen Z."/>
            <person name="Freedman E."/>
            <person name="Gellesch M."/>
            <person name="Goldberg J."/>
            <person name="Griggs A."/>
            <person name="Gujja S."/>
            <person name="Heilman E."/>
            <person name="Heiman D."/>
            <person name="Howarth C."/>
            <person name="Mehta T."/>
            <person name="Neiman D."/>
            <person name="Pearson M."/>
            <person name="Roberts A."/>
            <person name="Saif S."/>
            <person name="Shea T."/>
            <person name="Shenoy N."/>
            <person name="Sisk P."/>
            <person name="Stolte C."/>
            <person name="Sykes S."/>
            <person name="White J."/>
            <person name="Yandava C."/>
            <person name="Burger G."/>
            <person name="Gray M.W."/>
            <person name="Holland P.W.H."/>
            <person name="King N."/>
            <person name="Lang F.B.F."/>
            <person name="Roger A.J."/>
            <person name="Ruiz-Trillo I."/>
            <person name="Haas B."/>
            <person name="Nusbaum C."/>
            <person name="Birren B."/>
        </authorList>
    </citation>
    <scope>NUCLEOTIDE SEQUENCE [LARGE SCALE GENOMIC DNA]</scope>
    <source>
        <strain evidence="5 6">JP610</strain>
    </source>
</reference>
<dbReference type="RefSeq" id="XP_014159156.1">
    <property type="nucleotide sequence ID" value="XM_014303681.1"/>
</dbReference>
<organism evidence="5 6">
    <name type="scientific">Sphaeroforma arctica JP610</name>
    <dbReference type="NCBI Taxonomy" id="667725"/>
    <lineage>
        <taxon>Eukaryota</taxon>
        <taxon>Ichthyosporea</taxon>
        <taxon>Ichthyophonida</taxon>
        <taxon>Sphaeroforma</taxon>
    </lineage>
</organism>